<dbReference type="InterPro" id="IPR009057">
    <property type="entry name" value="Homeodomain-like_sf"/>
</dbReference>
<feature type="domain" description="HTH tetR-type" evidence="3">
    <location>
        <begin position="13"/>
        <end position="73"/>
    </location>
</feature>
<dbReference type="EMBL" id="JADKRP010000001">
    <property type="protein sequence ID" value="MBF4629622.1"/>
    <property type="molecule type" value="Genomic_DNA"/>
</dbReference>
<evidence type="ECO:0000313" key="4">
    <source>
        <dbReference type="EMBL" id="MBF4629622.1"/>
    </source>
</evidence>
<dbReference type="Proteomes" id="UP000634579">
    <property type="component" value="Unassembled WGS sequence"/>
</dbReference>
<keyword evidence="5" id="KW-1185">Reference proteome</keyword>
<sequence>MTFQRARSDEQRQIRRRVILDTAASMLQEMSVAEVTLNELSRRVGLAKSNVLRYFESREAVLLDLMDEYFASWLVVLETELGDELDGSSRPAVRAARMAEVLSRSLAQQVVLCDLFGAQGGVLEHNVSVEVVKAHKRSSLAKLATMTDLVRRHLPELGEGAQMFCFMTVVSAGALSTYVPPPPSLVAAYADEPELGVLNLELVDALRAVFTSALVGALPRPDVDPLAHLG</sequence>
<dbReference type="InterPro" id="IPR041483">
    <property type="entry name" value="TetR_C_34"/>
</dbReference>
<feature type="DNA-binding region" description="H-T-H motif" evidence="2">
    <location>
        <begin position="36"/>
        <end position="55"/>
    </location>
</feature>
<evidence type="ECO:0000313" key="5">
    <source>
        <dbReference type="Proteomes" id="UP000634579"/>
    </source>
</evidence>
<name>A0A8I0SFT2_9MICO</name>
<organism evidence="4 5">
    <name type="scientific">Clavibacter phaseoli</name>
    <dbReference type="NCBI Taxonomy" id="1734031"/>
    <lineage>
        <taxon>Bacteria</taxon>
        <taxon>Bacillati</taxon>
        <taxon>Actinomycetota</taxon>
        <taxon>Actinomycetes</taxon>
        <taxon>Micrococcales</taxon>
        <taxon>Microbacteriaceae</taxon>
        <taxon>Clavibacter</taxon>
    </lineage>
</organism>
<proteinExistence type="predicted"/>
<dbReference type="Gene3D" id="1.10.357.10">
    <property type="entry name" value="Tetracycline Repressor, domain 2"/>
    <property type="match status" value="1"/>
</dbReference>
<comment type="caution">
    <text evidence="4">The sequence shown here is derived from an EMBL/GenBank/DDBJ whole genome shotgun (WGS) entry which is preliminary data.</text>
</comment>
<evidence type="ECO:0000259" key="3">
    <source>
        <dbReference type="PROSITE" id="PS50977"/>
    </source>
</evidence>
<gene>
    <name evidence="4" type="ORF">ITJ42_00140</name>
</gene>
<evidence type="ECO:0000256" key="2">
    <source>
        <dbReference type="PROSITE-ProRule" id="PRU00335"/>
    </source>
</evidence>
<dbReference type="AlphaFoldDB" id="A0A8I0SFT2"/>
<accession>A0A8I0SFT2</accession>
<dbReference type="SUPFAM" id="SSF46689">
    <property type="entry name" value="Homeodomain-like"/>
    <property type="match status" value="1"/>
</dbReference>
<dbReference type="PROSITE" id="PS50977">
    <property type="entry name" value="HTH_TETR_2"/>
    <property type="match status" value="1"/>
</dbReference>
<evidence type="ECO:0000256" key="1">
    <source>
        <dbReference type="ARBA" id="ARBA00023125"/>
    </source>
</evidence>
<dbReference type="Pfam" id="PF00440">
    <property type="entry name" value="TetR_N"/>
    <property type="match status" value="1"/>
</dbReference>
<dbReference type="RefSeq" id="WP_194673924.1">
    <property type="nucleotide sequence ID" value="NZ_JADKRP010000001.1"/>
</dbReference>
<dbReference type="InterPro" id="IPR001647">
    <property type="entry name" value="HTH_TetR"/>
</dbReference>
<reference evidence="4 5" key="1">
    <citation type="submission" date="2020-10" db="EMBL/GenBank/DDBJ databases">
        <title>Draft genome sequences of plant-associated actinobacteria.</title>
        <authorList>
            <person name="Tarlachkov S.V."/>
            <person name="Starodumova I.P."/>
            <person name="Dorofeeva L.V."/>
            <person name="Prisyazhnaya N.V."/>
            <person name="Roubtsova T.V."/>
            <person name="Chizhov V.N."/>
            <person name="Nadler S.A."/>
            <person name="Subbotin S.A."/>
            <person name="Evtushenko L.I."/>
        </authorList>
    </citation>
    <scope>NUCLEOTIDE SEQUENCE [LARGE SCALE GENOMIC DNA]</scope>
    <source>
        <strain evidence="4 5">VKM Ac-2886</strain>
    </source>
</reference>
<protein>
    <submittedName>
        <fullName evidence="4">TetR/AcrR family transcriptional regulator</fullName>
    </submittedName>
</protein>
<dbReference type="Pfam" id="PF17929">
    <property type="entry name" value="TetR_C_34"/>
    <property type="match status" value="1"/>
</dbReference>
<keyword evidence="1 2" id="KW-0238">DNA-binding</keyword>
<dbReference type="GO" id="GO:0003677">
    <property type="term" value="F:DNA binding"/>
    <property type="evidence" value="ECO:0007669"/>
    <property type="project" value="UniProtKB-UniRule"/>
</dbReference>